<dbReference type="Pfam" id="PF07907">
    <property type="entry name" value="YibE_F"/>
    <property type="match status" value="1"/>
</dbReference>
<feature type="transmembrane region" description="Helical" evidence="1">
    <location>
        <begin position="172"/>
        <end position="192"/>
    </location>
</feature>
<accession>A0A6J4RV16</accession>
<evidence type="ECO:0000313" key="2">
    <source>
        <dbReference type="EMBL" id="CAA9482822.1"/>
    </source>
</evidence>
<feature type="transmembrane region" description="Helical" evidence="1">
    <location>
        <begin position="327"/>
        <end position="347"/>
    </location>
</feature>
<name>A0A6J4RV16_9ACTN</name>
<organism evidence="2">
    <name type="scientific">uncultured Solirubrobacteraceae bacterium</name>
    <dbReference type="NCBI Taxonomy" id="1162706"/>
    <lineage>
        <taxon>Bacteria</taxon>
        <taxon>Bacillati</taxon>
        <taxon>Actinomycetota</taxon>
        <taxon>Thermoleophilia</taxon>
        <taxon>Solirubrobacterales</taxon>
        <taxon>Solirubrobacteraceae</taxon>
        <taxon>environmental samples</taxon>
    </lineage>
</organism>
<dbReference type="PANTHER" id="PTHR41771:SF1">
    <property type="entry name" value="MEMBRANE PROTEIN"/>
    <property type="match status" value="1"/>
</dbReference>
<proteinExistence type="predicted"/>
<gene>
    <name evidence="2" type="ORF">AVDCRST_MAG30-904</name>
</gene>
<protein>
    <recommendedName>
        <fullName evidence="3">YibE/F family protein</fullName>
    </recommendedName>
</protein>
<feature type="transmembrane region" description="Helical" evidence="1">
    <location>
        <begin position="268"/>
        <end position="287"/>
    </location>
</feature>
<dbReference type="InterPro" id="IPR012507">
    <property type="entry name" value="YibE_F"/>
</dbReference>
<feature type="transmembrane region" description="Helical" evidence="1">
    <location>
        <begin position="226"/>
        <end position="248"/>
    </location>
</feature>
<dbReference type="AlphaFoldDB" id="A0A6J4RV16"/>
<feature type="transmembrane region" description="Helical" evidence="1">
    <location>
        <begin position="198"/>
        <end position="219"/>
    </location>
</feature>
<reference evidence="2" key="1">
    <citation type="submission" date="2020-02" db="EMBL/GenBank/DDBJ databases">
        <authorList>
            <person name="Meier V. D."/>
        </authorList>
    </citation>
    <scope>NUCLEOTIDE SEQUENCE</scope>
    <source>
        <strain evidence="2">AVDCRST_MAG30</strain>
    </source>
</reference>
<sequence length="410" mass="41954">MTSPSPHRTLLRTRAGRVVAGANVVLLLAVAISLAVLWPRADAAGRPPSSLGNAVGAEVASITPGDCEDYAGPGCRVLGIRLLEGPDKGRDSFVTVADDRFTPRFEISDRIRVTRSRTDTEAADAPGGPELDRPEAQPYAFVDFERRAPLAVLVLLFGGLVILLARWQGLRALAGLGVSLIVVVLFVAPAILEGRPPLLIAVVGGLAVMAATMGLTHGLGLKSQAALLGVALSLLLIALLGTLAVDAAQITGLSEDTALLLNASGGNVVSLRGLVLAGLVIGALGVLDDVTVSQASTVLALRRVNPELGARRLFDEALTVGRDHLGATVNTLVLAYAGAALPVLLIFSYQGVGFGGAINFETVAAEVVAMLVGSIGLIAAMPLTTGLAAMLAVRLPAAALPEGDAHGHAH</sequence>
<dbReference type="PANTHER" id="PTHR41771">
    <property type="entry name" value="MEMBRANE PROTEIN-RELATED"/>
    <property type="match status" value="1"/>
</dbReference>
<keyword evidence="1" id="KW-0812">Transmembrane</keyword>
<feature type="transmembrane region" description="Helical" evidence="1">
    <location>
        <begin position="367"/>
        <end position="393"/>
    </location>
</feature>
<keyword evidence="1" id="KW-1133">Transmembrane helix</keyword>
<keyword evidence="1" id="KW-0472">Membrane</keyword>
<evidence type="ECO:0000256" key="1">
    <source>
        <dbReference type="SAM" id="Phobius"/>
    </source>
</evidence>
<feature type="transmembrane region" description="Helical" evidence="1">
    <location>
        <begin position="18"/>
        <end position="38"/>
    </location>
</feature>
<dbReference type="EMBL" id="CADCVS010000148">
    <property type="protein sequence ID" value="CAA9482822.1"/>
    <property type="molecule type" value="Genomic_DNA"/>
</dbReference>
<evidence type="ECO:0008006" key="3">
    <source>
        <dbReference type="Google" id="ProtNLM"/>
    </source>
</evidence>
<feature type="transmembrane region" description="Helical" evidence="1">
    <location>
        <begin position="148"/>
        <end position="165"/>
    </location>
</feature>